<dbReference type="InterPro" id="IPR045006">
    <property type="entry name" value="CHLI-like"/>
</dbReference>
<dbReference type="Pfam" id="PF13541">
    <property type="entry name" value="ChlI"/>
    <property type="match status" value="1"/>
</dbReference>
<evidence type="ECO:0000259" key="2">
    <source>
        <dbReference type="SMART" id="SM00382"/>
    </source>
</evidence>
<evidence type="ECO:0000313" key="4">
    <source>
        <dbReference type="Proteomes" id="UP000722121"/>
    </source>
</evidence>
<dbReference type="InterPro" id="IPR020568">
    <property type="entry name" value="Ribosomal_Su5_D2-typ_SF"/>
</dbReference>
<organism evidence="3 4">
    <name type="scientific">Simkania negevensis</name>
    <dbReference type="NCBI Taxonomy" id="83561"/>
    <lineage>
        <taxon>Bacteria</taxon>
        <taxon>Pseudomonadati</taxon>
        <taxon>Chlamydiota</taxon>
        <taxon>Chlamydiia</taxon>
        <taxon>Parachlamydiales</taxon>
        <taxon>Simkaniaceae</taxon>
        <taxon>Simkania</taxon>
    </lineage>
</organism>
<proteinExistence type="inferred from homology"/>
<dbReference type="Gene3D" id="3.30.230.10">
    <property type="match status" value="1"/>
</dbReference>
<dbReference type="InterPro" id="IPR003593">
    <property type="entry name" value="AAA+_ATPase"/>
</dbReference>
<name>A0ABS3ASP5_9BACT</name>
<dbReference type="Proteomes" id="UP000722121">
    <property type="component" value="Unassembled WGS sequence"/>
</dbReference>
<dbReference type="InterPro" id="IPR014721">
    <property type="entry name" value="Ribsml_uS5_D2-typ_fold_subgr"/>
</dbReference>
<dbReference type="InterPro" id="IPR000523">
    <property type="entry name" value="Mg_chelatse_chII-like_cat_dom"/>
</dbReference>
<dbReference type="SUPFAM" id="SSF54211">
    <property type="entry name" value="Ribosomal protein S5 domain 2-like"/>
    <property type="match status" value="1"/>
</dbReference>
<dbReference type="InterPro" id="IPR025158">
    <property type="entry name" value="Mg_chelat-rel_C"/>
</dbReference>
<dbReference type="Pfam" id="PF13335">
    <property type="entry name" value="Mg_chelatase_C"/>
    <property type="match status" value="1"/>
</dbReference>
<dbReference type="SMART" id="SM00382">
    <property type="entry name" value="AAA"/>
    <property type="match status" value="1"/>
</dbReference>
<feature type="domain" description="AAA+ ATPase" evidence="2">
    <location>
        <begin position="215"/>
        <end position="398"/>
    </location>
</feature>
<dbReference type="PANTHER" id="PTHR32039">
    <property type="entry name" value="MAGNESIUM-CHELATASE SUBUNIT CHLI"/>
    <property type="match status" value="1"/>
</dbReference>
<comment type="caution">
    <text evidence="3">The sequence shown here is derived from an EMBL/GenBank/DDBJ whole genome shotgun (WGS) entry which is preliminary data.</text>
</comment>
<comment type="similarity">
    <text evidence="1">Belongs to the Mg-chelatase subunits D/I family. ComM subfamily.</text>
</comment>
<dbReference type="PANTHER" id="PTHR32039:SF7">
    <property type="entry name" value="COMPETENCE PROTEIN COMM"/>
    <property type="match status" value="1"/>
</dbReference>
<protein>
    <submittedName>
        <fullName evidence="3">YifB family Mg chelatase-like AAA ATPase</fullName>
    </submittedName>
</protein>
<dbReference type="Pfam" id="PF01078">
    <property type="entry name" value="Mg_chelatase"/>
    <property type="match status" value="1"/>
</dbReference>
<dbReference type="Gene3D" id="3.40.50.300">
    <property type="entry name" value="P-loop containing nucleotide triphosphate hydrolases"/>
    <property type="match status" value="1"/>
</dbReference>
<dbReference type="InterPro" id="IPR004482">
    <property type="entry name" value="Mg_chelat-rel"/>
</dbReference>
<keyword evidence="4" id="KW-1185">Reference proteome</keyword>
<dbReference type="NCBIfam" id="TIGR00368">
    <property type="entry name" value="YifB family Mg chelatase-like AAA ATPase"/>
    <property type="match status" value="1"/>
</dbReference>
<dbReference type="InterPro" id="IPR027417">
    <property type="entry name" value="P-loop_NTPase"/>
</dbReference>
<accession>A0ABS3ASP5</accession>
<gene>
    <name evidence="3" type="ORF">JYU14_03975</name>
</gene>
<reference evidence="3 4" key="1">
    <citation type="submission" date="2021-02" db="EMBL/GenBank/DDBJ databases">
        <title>Activity-based single-cell genomes from oceanic crustal fluid captures similar information to metagenomic and metatranscriptomic surveys with orders of magnitude less sampling.</title>
        <authorList>
            <person name="D'Angelo T.S."/>
            <person name="Orcutt B.N."/>
        </authorList>
    </citation>
    <scope>NUCLEOTIDE SEQUENCE [LARGE SCALE GENOMIC DNA]</scope>
    <source>
        <strain evidence="3">AH-315-G07</strain>
    </source>
</reference>
<evidence type="ECO:0000313" key="3">
    <source>
        <dbReference type="EMBL" id="MBN4067224.1"/>
    </source>
</evidence>
<sequence length="499" mass="54704">MPLAQVYSSAFVGLDAIPVDVEVDSYPTDQLYLVIVGLADTAVKESKDRVLTAIKNSGFGFPQEHITVNLAPGDLRKEGVLYDLPIALGILSASKESKWKVDADYLVIGELGLSGELRPVRGTLAMGILAKQQKKKGIVVPARNANEAAAIKGIEVIPVHTLKDAVSFCLSPDRYRQTMPTPPPLKFAIPSPAIDFSDVKGQRHVKRALEIAAAGNHNALLSGPPGSGKTMIAKALVGIMPRLTLSEALEITKIHSLAGLTKERHSLVTERPFRSPHHTVSYAGLIGGGSSPRPGEVSLAHRGVLFLDELPEFARATLEVLRQPLEDGCVTISRAQGNFRFPTDFLCIAAMNPCPCGMQTHPDKTCICTSYQIQRYRNKISGPLLDRIDMHIDMPAMKYADIASKEESDTSETIRQRVENARARQHQRYRAVMSNSQMTGKQIRQFIHLNTSCQERLREAIDIMGISARAHDGILRVARTIADLENSEDVHEHHVMEAI</sequence>
<evidence type="ECO:0000256" key="1">
    <source>
        <dbReference type="ARBA" id="ARBA00006354"/>
    </source>
</evidence>
<feature type="non-terminal residue" evidence="3">
    <location>
        <position position="499"/>
    </location>
</feature>
<dbReference type="SUPFAM" id="SSF52540">
    <property type="entry name" value="P-loop containing nucleoside triphosphate hydrolases"/>
    <property type="match status" value="1"/>
</dbReference>
<dbReference type="EMBL" id="JAFITR010000087">
    <property type="protein sequence ID" value="MBN4067224.1"/>
    <property type="molecule type" value="Genomic_DNA"/>
</dbReference>